<organism evidence="2 3">
    <name type="scientific">Quadrisphaera setariae</name>
    <dbReference type="NCBI Taxonomy" id="2593304"/>
    <lineage>
        <taxon>Bacteria</taxon>
        <taxon>Bacillati</taxon>
        <taxon>Actinomycetota</taxon>
        <taxon>Actinomycetes</taxon>
        <taxon>Kineosporiales</taxon>
        <taxon>Kineosporiaceae</taxon>
        <taxon>Quadrisphaera</taxon>
    </lineage>
</organism>
<dbReference type="Proteomes" id="UP000321234">
    <property type="component" value="Unassembled WGS sequence"/>
</dbReference>
<evidence type="ECO:0000313" key="2">
    <source>
        <dbReference type="EMBL" id="TXR55481.1"/>
    </source>
</evidence>
<evidence type="ECO:0008006" key="4">
    <source>
        <dbReference type="Google" id="ProtNLM"/>
    </source>
</evidence>
<reference evidence="2 3" key="1">
    <citation type="submission" date="2019-07" db="EMBL/GenBank/DDBJ databases">
        <title>Quadrisphaera sp. strain DD2A genome sequencing and assembly.</title>
        <authorList>
            <person name="Kim I."/>
        </authorList>
    </citation>
    <scope>NUCLEOTIDE SEQUENCE [LARGE SCALE GENOMIC DNA]</scope>
    <source>
        <strain evidence="2 3">DD2A</strain>
    </source>
</reference>
<dbReference type="RefSeq" id="WP_147927057.1">
    <property type="nucleotide sequence ID" value="NZ_VKAC01000008.1"/>
</dbReference>
<dbReference type="EMBL" id="VKAC01000008">
    <property type="protein sequence ID" value="TXR55481.1"/>
    <property type="molecule type" value="Genomic_DNA"/>
</dbReference>
<feature type="region of interest" description="Disordered" evidence="1">
    <location>
        <begin position="374"/>
        <end position="409"/>
    </location>
</feature>
<evidence type="ECO:0000313" key="3">
    <source>
        <dbReference type="Proteomes" id="UP000321234"/>
    </source>
</evidence>
<sequence>MESLLEERLAARLWWRAAAHPEGYELESSVQLLALGDGPAAGSAASAEASFAVVDDDDDEGTGDCDQEGCTPGALRPTPQEPVGVEAEPEASPRALLPEACLLGVRDAVALEWAALTPGAELVAAVEELWGDLAADLDAACRSTDAAVAGAAPDPSTPGDPAHDGGDPAAGPDAEHASGAAAPLDLDDASDQSASAAKPDQPSVHPGESDDRSLRDDADPSDDAVQPAGVPAWGATSDAELVEAVAACERQIAALAARRDQIAGVFASRRAAEADADVADARAATARDGKGRPWAIRPRSTAPSELCARLGIGSVAADALVERGLAAVGAQRDVAAAMAAGALPAAAGSWMLEQLSAVRTTAYLSALERESTTRERALAEERAAQDAARAESGQPPLSREQLRARAAADQAEVDARAEAAAAAHAEQVAAAVRRELLERATGTSSWSVGGAGQDLAPSSDPSSDTTTGTGTGTGTGSGDGSSSAAPSGPAGATSRPTAGAGLGPNRRAWTKRLNTAVHRADADAAQRRAAKARAGCSTARWSEADGQAALQLRGPAEDIAVITAAMDARARRRQQQARAAERAAAREQGRPFDRGAVGSLDAHRIAAVKEWATAALEISETSGVSGTWYPIARTAASKPVVHLVLPWTVLAGVSTIGAQLAGYGPIGAVAALRIAADGLWRRVLADPACGAAVGIEEGAWRPSTALARLVGLRWWSSTLPSSTRAVGADHGPAGGGSGGGGAGGGQLDHVQPYAAGDPSGGPTEVTNLQLLAQSEHLLKQAGEHARPGHGWSVAVERTGPPGPGDPVPAPGDGVVWTAPTGHTYRVSPQVLLDPEDTLAGPGEDSASGGAGMTCDSCAAEEVVGAGGTGGTDVGGLPGWVHRLLADVLPAWVGWPPDGRPAGTRPATGTGESGQDEDAVVWSTDWARAVLTDAPPEPAPEHDDDIDQGGEEPYLFDDLPAA</sequence>
<dbReference type="AlphaFoldDB" id="A0A5C8ZE81"/>
<feature type="compositionally biased region" description="Low complexity" evidence="1">
    <location>
        <begin position="456"/>
        <end position="468"/>
    </location>
</feature>
<feature type="compositionally biased region" description="Gly residues" evidence="1">
    <location>
        <begin position="469"/>
        <end position="479"/>
    </location>
</feature>
<dbReference type="OrthoDB" id="3261064at2"/>
<feature type="region of interest" description="Disordered" evidence="1">
    <location>
        <begin position="575"/>
        <end position="595"/>
    </location>
</feature>
<feature type="region of interest" description="Disordered" evidence="1">
    <location>
        <begin position="895"/>
        <end position="916"/>
    </location>
</feature>
<keyword evidence="3" id="KW-1185">Reference proteome</keyword>
<feature type="region of interest" description="Disordered" evidence="1">
    <location>
        <begin position="57"/>
        <end position="91"/>
    </location>
</feature>
<evidence type="ECO:0000256" key="1">
    <source>
        <dbReference type="SAM" id="MobiDB-lite"/>
    </source>
</evidence>
<feature type="compositionally biased region" description="Basic and acidic residues" evidence="1">
    <location>
        <begin position="579"/>
        <end position="593"/>
    </location>
</feature>
<accession>A0A5C8ZE81</accession>
<protein>
    <recommendedName>
        <fullName evidence="4">HNH endonuclease</fullName>
    </recommendedName>
</protein>
<feature type="compositionally biased region" description="Gly residues" evidence="1">
    <location>
        <begin position="732"/>
        <end position="746"/>
    </location>
</feature>
<feature type="region of interest" description="Disordered" evidence="1">
    <location>
        <begin position="146"/>
        <end position="231"/>
    </location>
</feature>
<gene>
    <name evidence="2" type="ORF">FMM08_14305</name>
</gene>
<feature type="region of interest" description="Disordered" evidence="1">
    <location>
        <begin position="441"/>
        <end position="506"/>
    </location>
</feature>
<proteinExistence type="predicted"/>
<feature type="compositionally biased region" description="Acidic residues" evidence="1">
    <location>
        <begin position="57"/>
        <end position="67"/>
    </location>
</feature>
<feature type="region of interest" description="Disordered" evidence="1">
    <location>
        <begin position="723"/>
        <end position="765"/>
    </location>
</feature>
<feature type="compositionally biased region" description="Basic and acidic residues" evidence="1">
    <location>
        <begin position="374"/>
        <end position="384"/>
    </location>
</feature>
<feature type="region of interest" description="Disordered" evidence="1">
    <location>
        <begin position="928"/>
        <end position="961"/>
    </location>
</feature>
<name>A0A5C8ZE81_9ACTN</name>
<feature type="compositionally biased region" description="Basic and acidic residues" evidence="1">
    <location>
        <begin position="207"/>
        <end position="218"/>
    </location>
</feature>
<comment type="caution">
    <text evidence="2">The sequence shown here is derived from an EMBL/GenBank/DDBJ whole genome shotgun (WGS) entry which is preliminary data.</text>
</comment>
<feature type="compositionally biased region" description="Low complexity" evidence="1">
    <location>
        <begin position="480"/>
        <end position="494"/>
    </location>
</feature>